<evidence type="ECO:0000256" key="3">
    <source>
        <dbReference type="ARBA" id="ARBA00022692"/>
    </source>
</evidence>
<gene>
    <name evidence="9" type="ORF">FYJ33_06050</name>
</gene>
<dbReference type="EMBL" id="VULX01000006">
    <property type="protein sequence ID" value="MSR90978.1"/>
    <property type="molecule type" value="Genomic_DNA"/>
</dbReference>
<protein>
    <submittedName>
        <fullName evidence="9">FtsX-like permease family protein</fullName>
    </submittedName>
</protein>
<keyword evidence="10" id="KW-1185">Reference proteome</keyword>
<keyword evidence="2" id="KW-1003">Cell membrane</keyword>
<organism evidence="9 10">
    <name type="scientific">Inconstantimicrobium porci</name>
    <dbReference type="NCBI Taxonomy" id="2652291"/>
    <lineage>
        <taxon>Bacteria</taxon>
        <taxon>Bacillati</taxon>
        <taxon>Bacillota</taxon>
        <taxon>Clostridia</taxon>
        <taxon>Eubacteriales</taxon>
        <taxon>Clostridiaceae</taxon>
        <taxon>Inconstantimicrobium</taxon>
    </lineage>
</organism>
<dbReference type="PANTHER" id="PTHR30572:SF4">
    <property type="entry name" value="ABC TRANSPORTER PERMEASE YTRF"/>
    <property type="match status" value="1"/>
</dbReference>
<dbReference type="InterPro" id="IPR003838">
    <property type="entry name" value="ABC3_permease_C"/>
</dbReference>
<feature type="transmembrane region" description="Helical" evidence="7">
    <location>
        <begin position="86"/>
        <end position="111"/>
    </location>
</feature>
<reference evidence="9 10" key="1">
    <citation type="submission" date="2019-08" db="EMBL/GenBank/DDBJ databases">
        <title>In-depth cultivation of the pig gut microbiome towards novel bacterial diversity and tailored functional studies.</title>
        <authorList>
            <person name="Wylensek D."/>
            <person name="Hitch T.C.A."/>
            <person name="Clavel T."/>
        </authorList>
    </citation>
    <scope>NUCLEOTIDE SEQUENCE [LARGE SCALE GENOMIC DNA]</scope>
    <source>
        <strain evidence="9 10">WCA-383-APC-5B</strain>
    </source>
</reference>
<dbReference type="GO" id="GO:0022857">
    <property type="term" value="F:transmembrane transporter activity"/>
    <property type="evidence" value="ECO:0007669"/>
    <property type="project" value="TreeGrafter"/>
</dbReference>
<keyword evidence="5 7" id="KW-0472">Membrane</keyword>
<evidence type="ECO:0000313" key="9">
    <source>
        <dbReference type="EMBL" id="MSR90978.1"/>
    </source>
</evidence>
<comment type="caution">
    <text evidence="9">The sequence shown here is derived from an EMBL/GenBank/DDBJ whole genome shotgun (WGS) entry which is preliminary data.</text>
</comment>
<dbReference type="GO" id="GO:0005886">
    <property type="term" value="C:plasma membrane"/>
    <property type="evidence" value="ECO:0007669"/>
    <property type="project" value="UniProtKB-SubCell"/>
</dbReference>
<evidence type="ECO:0000313" key="10">
    <source>
        <dbReference type="Proteomes" id="UP000460287"/>
    </source>
</evidence>
<accession>A0A7X2T1J4</accession>
<name>A0A7X2T1J4_9CLOT</name>
<evidence type="ECO:0000256" key="5">
    <source>
        <dbReference type="ARBA" id="ARBA00023136"/>
    </source>
</evidence>
<dbReference type="InterPro" id="IPR050250">
    <property type="entry name" value="Macrolide_Exporter_MacB"/>
</dbReference>
<evidence type="ECO:0000256" key="4">
    <source>
        <dbReference type="ARBA" id="ARBA00022989"/>
    </source>
</evidence>
<evidence type="ECO:0000259" key="8">
    <source>
        <dbReference type="Pfam" id="PF02687"/>
    </source>
</evidence>
<feature type="domain" description="ABC3 transporter permease C-terminal" evidence="8">
    <location>
        <begin position="47"/>
        <end position="160"/>
    </location>
</feature>
<feature type="transmembrane region" description="Helical" evidence="7">
    <location>
        <begin position="169"/>
        <end position="186"/>
    </location>
</feature>
<evidence type="ECO:0000256" key="1">
    <source>
        <dbReference type="ARBA" id="ARBA00004651"/>
    </source>
</evidence>
<proteinExistence type="inferred from homology"/>
<feature type="transmembrane region" description="Helical" evidence="7">
    <location>
        <begin position="131"/>
        <end position="149"/>
    </location>
</feature>
<evidence type="ECO:0000256" key="2">
    <source>
        <dbReference type="ARBA" id="ARBA00022475"/>
    </source>
</evidence>
<dbReference type="Pfam" id="PF02687">
    <property type="entry name" value="FtsX"/>
    <property type="match status" value="1"/>
</dbReference>
<keyword evidence="4 7" id="KW-1133">Transmembrane helix</keyword>
<sequence>MKENKTRNILVSLGTNSVTYNDKKTAVKAVATISSNITSSNIKKGSLLLVSAIMILVVLYISVVERTKEIGVLKAIGARRKDIKRIFVSEAFLIGLFSGVIALGISSIIMMVANTVSNKAFGINVVNITPAYALFGVGASIIISMIAGIMPASKAAKLDPVESLRRETCSYKATIIAFFLYYYIYLRKIT</sequence>
<dbReference type="Proteomes" id="UP000460287">
    <property type="component" value="Unassembled WGS sequence"/>
</dbReference>
<evidence type="ECO:0000256" key="7">
    <source>
        <dbReference type="SAM" id="Phobius"/>
    </source>
</evidence>
<comment type="subcellular location">
    <subcellularLocation>
        <location evidence="1">Cell membrane</location>
        <topology evidence="1">Multi-pass membrane protein</topology>
    </subcellularLocation>
</comment>
<keyword evidence="3 7" id="KW-0812">Transmembrane</keyword>
<dbReference type="AlphaFoldDB" id="A0A7X2T1J4"/>
<dbReference type="PANTHER" id="PTHR30572">
    <property type="entry name" value="MEMBRANE COMPONENT OF TRANSPORTER-RELATED"/>
    <property type="match status" value="1"/>
</dbReference>
<comment type="similarity">
    <text evidence="6">Belongs to the ABC-4 integral membrane protein family.</text>
</comment>
<feature type="transmembrane region" description="Helical" evidence="7">
    <location>
        <begin position="45"/>
        <end position="65"/>
    </location>
</feature>
<evidence type="ECO:0000256" key="6">
    <source>
        <dbReference type="ARBA" id="ARBA00038076"/>
    </source>
</evidence>